<dbReference type="PANTHER" id="PTHR23028:SF53">
    <property type="entry name" value="ACYL_TRANSF_3 DOMAIN-CONTAINING PROTEIN"/>
    <property type="match status" value="1"/>
</dbReference>
<dbReference type="Proteomes" id="UP001596287">
    <property type="component" value="Unassembled WGS sequence"/>
</dbReference>
<dbReference type="RefSeq" id="WP_379791672.1">
    <property type="nucleotide sequence ID" value="NZ_JBHSQB010000007.1"/>
</dbReference>
<feature type="transmembrane region" description="Helical" evidence="1">
    <location>
        <begin position="239"/>
        <end position="255"/>
    </location>
</feature>
<organism evidence="3 4">
    <name type="scientific">Flavobacterium qiangtangense</name>
    <dbReference type="NCBI Taxonomy" id="1442595"/>
    <lineage>
        <taxon>Bacteria</taxon>
        <taxon>Pseudomonadati</taxon>
        <taxon>Bacteroidota</taxon>
        <taxon>Flavobacteriia</taxon>
        <taxon>Flavobacteriales</taxon>
        <taxon>Flavobacteriaceae</taxon>
        <taxon>Flavobacterium</taxon>
    </lineage>
</organism>
<evidence type="ECO:0000256" key="1">
    <source>
        <dbReference type="SAM" id="Phobius"/>
    </source>
</evidence>
<feature type="transmembrane region" description="Helical" evidence="1">
    <location>
        <begin position="209"/>
        <end position="227"/>
    </location>
</feature>
<comment type="caution">
    <text evidence="3">The sequence shown here is derived from an EMBL/GenBank/DDBJ whole genome shotgun (WGS) entry which is preliminary data.</text>
</comment>
<feature type="transmembrane region" description="Helical" evidence="1">
    <location>
        <begin position="140"/>
        <end position="159"/>
    </location>
</feature>
<dbReference type="EMBL" id="JBHSQB010000007">
    <property type="protein sequence ID" value="MFC6096807.1"/>
    <property type="molecule type" value="Genomic_DNA"/>
</dbReference>
<reference evidence="4" key="1">
    <citation type="journal article" date="2019" name="Int. J. Syst. Evol. Microbiol.">
        <title>The Global Catalogue of Microorganisms (GCM) 10K type strain sequencing project: providing services to taxonomists for standard genome sequencing and annotation.</title>
        <authorList>
            <consortium name="The Broad Institute Genomics Platform"/>
            <consortium name="The Broad Institute Genome Sequencing Center for Infectious Disease"/>
            <person name="Wu L."/>
            <person name="Ma J."/>
        </authorList>
    </citation>
    <scope>NUCLEOTIDE SEQUENCE [LARGE SCALE GENOMIC DNA]</scope>
    <source>
        <strain evidence="4">CCUG 49679</strain>
    </source>
</reference>
<keyword evidence="1" id="KW-0472">Membrane</keyword>
<dbReference type="GO" id="GO:0016746">
    <property type="term" value="F:acyltransferase activity"/>
    <property type="evidence" value="ECO:0007669"/>
    <property type="project" value="UniProtKB-KW"/>
</dbReference>
<keyword evidence="1" id="KW-1133">Transmembrane helix</keyword>
<dbReference type="Pfam" id="PF01757">
    <property type="entry name" value="Acyl_transf_3"/>
    <property type="match status" value="1"/>
</dbReference>
<dbReference type="InterPro" id="IPR002656">
    <property type="entry name" value="Acyl_transf_3_dom"/>
</dbReference>
<feature type="transmembrane region" description="Helical" evidence="1">
    <location>
        <begin position="12"/>
        <end position="35"/>
    </location>
</feature>
<evidence type="ECO:0000313" key="3">
    <source>
        <dbReference type="EMBL" id="MFC6096807.1"/>
    </source>
</evidence>
<keyword evidence="1" id="KW-0812">Transmembrane</keyword>
<proteinExistence type="predicted"/>
<keyword evidence="4" id="KW-1185">Reference proteome</keyword>
<feature type="domain" description="Acyltransferase 3" evidence="2">
    <location>
        <begin position="14"/>
        <end position="358"/>
    </location>
</feature>
<gene>
    <name evidence="3" type="ORF">ACFPVY_09120</name>
</gene>
<name>A0ABW1PP79_9FLAO</name>
<feature type="transmembrane region" description="Helical" evidence="1">
    <location>
        <begin position="341"/>
        <end position="361"/>
    </location>
</feature>
<feature type="transmembrane region" description="Helical" evidence="1">
    <location>
        <begin position="302"/>
        <end position="321"/>
    </location>
</feature>
<sequence length="377" mass="44979">MIQDILKNPKRIFGLDIMRATAILMVLSSHSLWIYPESNSFLVQVLKLFGFLGVEIFFVLSGFLIGKILYDKFVTDDFSLKEVIVFLKRRWFRTLPNYYLILIINILIALVIGYNTNGFWKYFFFLQNFSDLLPRFFNESWSLSVEEWTYLSLPILLFLLTKVRNVQKKYLFLFLTVFLIFLFQTNKIIHHFTTENSTILAWNYGLKSVVIYRVDAIIFGVLARWIYINYLEQCKKYKFHLAFLGVLFMSVLYFGQSFFVKSDADHILFYTVFLLPLNSMSLCLFFPFLYDFNFKNSILTKIITYISLISYSLYLVHYGIVLQLMKFYFPTEKYATNELHIYTIIFLVITFSISSLLYFFYEKPLTDLRDFSRKQKI</sequence>
<feature type="transmembrane region" description="Helical" evidence="1">
    <location>
        <begin position="41"/>
        <end position="65"/>
    </location>
</feature>
<protein>
    <submittedName>
        <fullName evidence="3">Acyltransferase family protein</fullName>
        <ecNumber evidence="3">2.3.-.-</ecNumber>
    </submittedName>
</protein>
<dbReference type="EC" id="2.3.-.-" evidence="3"/>
<evidence type="ECO:0000313" key="4">
    <source>
        <dbReference type="Proteomes" id="UP001596287"/>
    </source>
</evidence>
<evidence type="ECO:0000259" key="2">
    <source>
        <dbReference type="Pfam" id="PF01757"/>
    </source>
</evidence>
<dbReference type="InterPro" id="IPR050879">
    <property type="entry name" value="Acyltransferase_3"/>
</dbReference>
<feature type="transmembrane region" description="Helical" evidence="1">
    <location>
        <begin position="267"/>
        <end position="290"/>
    </location>
</feature>
<keyword evidence="3" id="KW-0012">Acyltransferase</keyword>
<feature type="transmembrane region" description="Helical" evidence="1">
    <location>
        <begin position="98"/>
        <end position="120"/>
    </location>
</feature>
<feature type="transmembrane region" description="Helical" evidence="1">
    <location>
        <begin position="171"/>
        <end position="189"/>
    </location>
</feature>
<accession>A0ABW1PP79</accession>
<keyword evidence="3" id="KW-0808">Transferase</keyword>
<dbReference type="PANTHER" id="PTHR23028">
    <property type="entry name" value="ACETYLTRANSFERASE"/>
    <property type="match status" value="1"/>
</dbReference>